<organism evidence="1 2">
    <name type="scientific">Sphingobium indicum (strain DSM 16412 / CCM 7286 / MTCC 6364 / B90A)</name>
    <dbReference type="NCBI Taxonomy" id="861109"/>
    <lineage>
        <taxon>Bacteria</taxon>
        <taxon>Pseudomonadati</taxon>
        <taxon>Pseudomonadota</taxon>
        <taxon>Alphaproteobacteria</taxon>
        <taxon>Sphingomonadales</taxon>
        <taxon>Sphingomonadaceae</taxon>
        <taxon>Sphingobium</taxon>
    </lineage>
</organism>
<reference evidence="1 2" key="1">
    <citation type="journal article" date="2012" name="J. Bacteriol.">
        <title>Genome sequence of Sphingobium indicum B90A, a hexachlorocyclohexane-degrading bacterium.</title>
        <authorList>
            <person name="Anand S."/>
            <person name="Sangwan N."/>
            <person name="Lata P."/>
            <person name="Kaur J."/>
            <person name="Dua A."/>
            <person name="Singh A.K."/>
            <person name="Verma M."/>
            <person name="Kaur J."/>
            <person name="Khurana J.P."/>
            <person name="Khurana P."/>
            <person name="Mathur S."/>
            <person name="Lal R."/>
        </authorList>
    </citation>
    <scope>NUCLEOTIDE SEQUENCE [LARGE SCALE GENOMIC DNA]</scope>
    <source>
        <strain evidence="2">DSM 16412 / CCM 7286 / MTCC 6364 / B90A</strain>
    </source>
</reference>
<dbReference type="RefSeq" id="WP_007683880.1">
    <property type="nucleotide sequence ID" value="NZ_CP013070.1"/>
</dbReference>
<proteinExistence type="predicted"/>
<dbReference type="KEGG" id="sinb:SIDU_02125"/>
<name>A0A1L5BKI2_SPHIB</name>
<evidence type="ECO:0000313" key="2">
    <source>
        <dbReference type="Proteomes" id="UP000004550"/>
    </source>
</evidence>
<dbReference type="AlphaFoldDB" id="A0A1L5BKI2"/>
<accession>A0A1L5BKI2</accession>
<dbReference type="EMBL" id="CP013070">
    <property type="protein sequence ID" value="APL93415.1"/>
    <property type="molecule type" value="Genomic_DNA"/>
</dbReference>
<evidence type="ECO:0000313" key="1">
    <source>
        <dbReference type="EMBL" id="APL93415.1"/>
    </source>
</evidence>
<sequence>MIAPALCETIKRNQAAIAERFTQLIALRMPTVEDRFGAHLPADATARARLAGTAVASLRLSRATIWRVPKGGTVETHMPITLTLDISNIATGEVLATQSISDDAVATYADAEVDAQAAANLPSHIDAVLVRLVEQAAAAWKPYPISATVLAAADDQWIIDKGRAAGLRTGDVIGEDGKVLYAGPDYAVVKPVLAQYRTGQQLTRTATQPVDMLARPSLLSVVATIPPGYPRIYLTQVFEDALGKAGRFAPVPVNPSMMDLRTRAMGDAGATSEESRSLPDYITRISVEALAPSSIPSNVPGVMIEQHEAHAFVELVDPSGRVLKSFHAADQIVDQVARGIRFSADQRRDTVVRNALIKAAQAVSAWRPLPAMLPVNHNSEGFGITDPGGALSLGQQVVVLRRLGRIGPAADVRIPVGQLRVDRVMAGQVLAASDIGLEPLRFKTGDMVMADTAGQVLGTRRAVEQCRGPGGALSIDWRGDARPSLWRIGAGPLFTGTFAAPTFVADLPMELAPFSPSFKGWEKLAAAQPHKNDYCFTPVLSLSATAVGQRPLVVGYTLHSGATKVGSGGMQVQMTPTAMAPDSPAEMPSARLDQDFAAVALPLAVKAAAALMPPAEDQFITNEEK</sequence>
<gene>
    <name evidence="1" type="ORF">SIDU_02125</name>
</gene>
<protein>
    <submittedName>
        <fullName evidence="1">Uncharacterized protein</fullName>
    </submittedName>
</protein>
<dbReference type="Proteomes" id="UP000004550">
    <property type="component" value="Chromosome"/>
</dbReference>